<evidence type="ECO:0000313" key="11">
    <source>
        <dbReference type="Proteomes" id="UP000305848"/>
    </source>
</evidence>
<accession>A0A4U3KUX0</accession>
<name>A0A4U3KUX0_9BACT</name>
<gene>
    <name evidence="10" type="ORF">FC093_17980</name>
</gene>
<feature type="transmembrane region" description="Helical" evidence="7">
    <location>
        <begin position="324"/>
        <end position="343"/>
    </location>
</feature>
<dbReference type="InterPro" id="IPR057433">
    <property type="entry name" value="LMF1/2_C"/>
</dbReference>
<feature type="transmembrane region" description="Helical" evidence="7">
    <location>
        <begin position="33"/>
        <end position="51"/>
    </location>
</feature>
<feature type="transmembrane region" description="Helical" evidence="7">
    <location>
        <begin position="257"/>
        <end position="277"/>
    </location>
</feature>
<evidence type="ECO:0000256" key="1">
    <source>
        <dbReference type="ARBA" id="ARBA00004477"/>
    </source>
</evidence>
<proteinExistence type="inferred from homology"/>
<evidence type="ECO:0000256" key="6">
    <source>
        <dbReference type="ARBA" id="ARBA00023136"/>
    </source>
</evidence>
<dbReference type="EMBL" id="SZQL01000016">
    <property type="protein sequence ID" value="TKK66142.1"/>
    <property type="molecule type" value="Genomic_DNA"/>
</dbReference>
<evidence type="ECO:0000313" key="10">
    <source>
        <dbReference type="EMBL" id="TKK66142.1"/>
    </source>
</evidence>
<dbReference type="InterPro" id="IPR009613">
    <property type="entry name" value="LMF"/>
</dbReference>
<dbReference type="AlphaFoldDB" id="A0A4U3KUX0"/>
<dbReference type="OrthoDB" id="9793230at2"/>
<keyword evidence="5 7" id="KW-1133">Transmembrane helix</keyword>
<evidence type="ECO:0000259" key="8">
    <source>
        <dbReference type="Pfam" id="PF06762"/>
    </source>
</evidence>
<sequence>MKLNLPDSAFRRIPRESNTAPTYWLTRFIMLRLLGLIYAVAFLVAINQIVPLIGADGLLPADMFLKQIQDSVGSIAAGFWVLPSIFWFGHSDGTLLTVAWIGFLLSVVVMAGYANALMMTVLWFLYISFVHVGQDWYSYGWEIQLTETGFLAIFLCPLLDARPFPGREPPLPIIILFRWLIFRIMLGAGLIKLRGDEMWRNASALNYHFETQPIPGPLSRWFHFLPHTALKIGVWFNWLAEVAAPFFVFWPRLARHIAGAVIVLFQINIILSGNLSFLNWLTIVPALACFDDGFWAKLFPKLLVQKASTAATHARESRAMQTTAWLVVVIVVFLSVAPVTNMLSTQQIMNTSFDPLNLVNTYGAFGTVGRERYNVIFEGTSDNDSTDNAHWKPYIYKGLPVLLDKRPPQIAPYQLRLDWQMWFAAMGSPEGYPWTYNLAWKLLHNDANVISLFANNPFPDKPPRYVRAVLYRYQFAKPGNPQGLWWTSERLGLWLPVLSVNNQQLVDYLKYQGWVK</sequence>
<evidence type="ECO:0000256" key="4">
    <source>
        <dbReference type="ARBA" id="ARBA00022824"/>
    </source>
</evidence>
<dbReference type="Proteomes" id="UP000305848">
    <property type="component" value="Unassembled WGS sequence"/>
</dbReference>
<dbReference type="GO" id="GO:0051604">
    <property type="term" value="P:protein maturation"/>
    <property type="evidence" value="ECO:0007669"/>
    <property type="project" value="InterPro"/>
</dbReference>
<keyword evidence="3 7" id="KW-0812">Transmembrane</keyword>
<keyword evidence="6 7" id="KW-0472">Membrane</keyword>
<feature type="transmembrane region" description="Helical" evidence="7">
    <location>
        <begin position="101"/>
        <end position="127"/>
    </location>
</feature>
<feature type="transmembrane region" description="Helical" evidence="7">
    <location>
        <begin position="71"/>
        <end position="89"/>
    </location>
</feature>
<dbReference type="InterPro" id="IPR057434">
    <property type="entry name" value="LMF1/2_N"/>
</dbReference>
<feature type="domain" description="Lipase maturation factor 1/2 C-terminal" evidence="9">
    <location>
        <begin position="358"/>
        <end position="493"/>
    </location>
</feature>
<feature type="transmembrane region" description="Helical" evidence="7">
    <location>
        <begin position="139"/>
        <end position="159"/>
    </location>
</feature>
<feature type="transmembrane region" description="Helical" evidence="7">
    <location>
        <begin position="171"/>
        <end position="191"/>
    </location>
</feature>
<comment type="subcellular location">
    <subcellularLocation>
        <location evidence="1">Endoplasmic reticulum membrane</location>
        <topology evidence="1">Multi-pass membrane protein</topology>
    </subcellularLocation>
</comment>
<comment type="similarity">
    <text evidence="2">Belongs to the lipase maturation factor family.</text>
</comment>
<reference evidence="10 11" key="1">
    <citation type="submission" date="2019-05" db="EMBL/GenBank/DDBJ databases">
        <title>Panacibacter sp. strain 17mud1-8 Genome sequencing and assembly.</title>
        <authorList>
            <person name="Chhetri G."/>
        </authorList>
    </citation>
    <scope>NUCLEOTIDE SEQUENCE [LARGE SCALE GENOMIC DNA]</scope>
    <source>
        <strain evidence="10 11">17mud1-8</strain>
    </source>
</reference>
<organism evidence="10 11">
    <name type="scientific">Ilyomonas limi</name>
    <dbReference type="NCBI Taxonomy" id="2575867"/>
    <lineage>
        <taxon>Bacteria</taxon>
        <taxon>Pseudomonadati</taxon>
        <taxon>Bacteroidota</taxon>
        <taxon>Chitinophagia</taxon>
        <taxon>Chitinophagales</taxon>
        <taxon>Chitinophagaceae</taxon>
        <taxon>Ilyomonas</taxon>
    </lineage>
</organism>
<keyword evidence="4" id="KW-0256">Endoplasmic reticulum</keyword>
<evidence type="ECO:0000259" key="9">
    <source>
        <dbReference type="Pfam" id="PF25179"/>
    </source>
</evidence>
<feature type="domain" description="Lipase maturation factor 1/2 N-terminal" evidence="8">
    <location>
        <begin position="137"/>
        <end position="296"/>
    </location>
</feature>
<evidence type="ECO:0000256" key="5">
    <source>
        <dbReference type="ARBA" id="ARBA00022989"/>
    </source>
</evidence>
<comment type="caution">
    <text evidence="10">The sequence shown here is derived from an EMBL/GenBank/DDBJ whole genome shotgun (WGS) entry which is preliminary data.</text>
</comment>
<evidence type="ECO:0000256" key="3">
    <source>
        <dbReference type="ARBA" id="ARBA00022692"/>
    </source>
</evidence>
<dbReference type="PANTHER" id="PTHR14463:SF10">
    <property type="entry name" value="LIPASE MATURATION FACTOR 1"/>
    <property type="match status" value="1"/>
</dbReference>
<dbReference type="Pfam" id="PF25179">
    <property type="entry name" value="LMF1_C"/>
    <property type="match status" value="1"/>
</dbReference>
<dbReference type="PANTHER" id="PTHR14463">
    <property type="entry name" value="LIPASE MATURATION FACTOR"/>
    <property type="match status" value="1"/>
</dbReference>
<protein>
    <submittedName>
        <fullName evidence="10">Lipase maturation factor family protein</fullName>
    </submittedName>
</protein>
<dbReference type="Pfam" id="PF06762">
    <property type="entry name" value="LMF1"/>
    <property type="match status" value="1"/>
</dbReference>
<evidence type="ECO:0000256" key="7">
    <source>
        <dbReference type="SAM" id="Phobius"/>
    </source>
</evidence>
<evidence type="ECO:0000256" key="2">
    <source>
        <dbReference type="ARBA" id="ARBA00005512"/>
    </source>
</evidence>
<keyword evidence="11" id="KW-1185">Reference proteome</keyword>